<dbReference type="STRING" id="1802448.A2672_00385"/>
<name>A0A1G2QWG0_9BACT</name>
<accession>A0A1G2QWG0</accession>
<dbReference type="InterPro" id="IPR021109">
    <property type="entry name" value="Peptidase_aspartic_dom_sf"/>
</dbReference>
<dbReference type="SUPFAM" id="SSF50630">
    <property type="entry name" value="Acid proteases"/>
    <property type="match status" value="1"/>
</dbReference>
<dbReference type="GO" id="GO:0006508">
    <property type="term" value="P:proteolysis"/>
    <property type="evidence" value="ECO:0007669"/>
    <property type="project" value="InterPro"/>
</dbReference>
<dbReference type="Gene3D" id="2.40.70.10">
    <property type="entry name" value="Acid Proteases"/>
    <property type="match status" value="1"/>
</dbReference>
<evidence type="ECO:0000313" key="1">
    <source>
        <dbReference type="EMBL" id="OHA64777.1"/>
    </source>
</evidence>
<comment type="caution">
    <text evidence="1">The sequence shown here is derived from an EMBL/GenBank/DDBJ whole genome shotgun (WGS) entry which is preliminary data.</text>
</comment>
<protein>
    <recommendedName>
        <fullName evidence="3">Peptidase A2 domain-containing protein</fullName>
    </recommendedName>
</protein>
<dbReference type="PROSITE" id="PS00141">
    <property type="entry name" value="ASP_PROTEASE"/>
    <property type="match status" value="1"/>
</dbReference>
<evidence type="ECO:0008006" key="3">
    <source>
        <dbReference type="Google" id="ProtNLM"/>
    </source>
</evidence>
<dbReference type="EMBL" id="MHTT01000028">
    <property type="protein sequence ID" value="OHA64777.1"/>
    <property type="molecule type" value="Genomic_DNA"/>
</dbReference>
<proteinExistence type="predicted"/>
<evidence type="ECO:0000313" key="2">
    <source>
        <dbReference type="Proteomes" id="UP000178065"/>
    </source>
</evidence>
<dbReference type="Proteomes" id="UP000178065">
    <property type="component" value="Unassembled WGS sequence"/>
</dbReference>
<organism evidence="1 2">
    <name type="scientific">Candidatus Wildermuthbacteria bacterium RIFCSPHIGHO2_01_FULL_49_22b</name>
    <dbReference type="NCBI Taxonomy" id="1802448"/>
    <lineage>
        <taxon>Bacteria</taxon>
        <taxon>Candidatus Wildermuthiibacteriota</taxon>
    </lineage>
</organism>
<dbReference type="InterPro" id="IPR001969">
    <property type="entry name" value="Aspartic_peptidase_AS"/>
</dbReference>
<dbReference type="GO" id="GO:0004190">
    <property type="term" value="F:aspartic-type endopeptidase activity"/>
    <property type="evidence" value="ECO:0007669"/>
    <property type="project" value="InterPro"/>
</dbReference>
<dbReference type="Pfam" id="PF13650">
    <property type="entry name" value="Asp_protease_2"/>
    <property type="match status" value="1"/>
</dbReference>
<dbReference type="AlphaFoldDB" id="A0A1G2QWG0"/>
<sequence length="137" mass="15550">MKYKYTSFYPPEKTLKWVKRPMVEIEVFGPNESKSFDALVDSGADTSLFNIEVARVLGIDLEKAKPKRFEGIAGGADVFLIQGVRIKLSYMNDIISIPVGFINSNSVGLLLGEEGFFDRYRIKFEKDHDSFEIKTKT</sequence>
<reference evidence="1 2" key="1">
    <citation type="journal article" date="2016" name="Nat. Commun.">
        <title>Thousands of microbial genomes shed light on interconnected biogeochemical processes in an aquifer system.</title>
        <authorList>
            <person name="Anantharaman K."/>
            <person name="Brown C.T."/>
            <person name="Hug L.A."/>
            <person name="Sharon I."/>
            <person name="Castelle C.J."/>
            <person name="Probst A.J."/>
            <person name="Thomas B.C."/>
            <person name="Singh A."/>
            <person name="Wilkins M.J."/>
            <person name="Karaoz U."/>
            <person name="Brodie E.L."/>
            <person name="Williams K.H."/>
            <person name="Hubbard S.S."/>
            <person name="Banfield J.F."/>
        </authorList>
    </citation>
    <scope>NUCLEOTIDE SEQUENCE [LARGE SCALE GENOMIC DNA]</scope>
</reference>
<gene>
    <name evidence="1" type="ORF">A2672_00385</name>
</gene>